<dbReference type="AlphaFoldDB" id="A0A2J4JS57"/>
<feature type="compositionally biased region" description="Basic and acidic residues" evidence="1">
    <location>
        <begin position="92"/>
        <end position="104"/>
    </location>
</feature>
<evidence type="ECO:0000313" key="2">
    <source>
        <dbReference type="EMBL" id="PLK30692.1"/>
    </source>
</evidence>
<accession>A0A2J4JS57</accession>
<evidence type="ECO:0000313" key="3">
    <source>
        <dbReference type="Proteomes" id="UP000221015"/>
    </source>
</evidence>
<organism evidence="2 3">
    <name type="scientific">Faecalibacterium prausnitzii</name>
    <dbReference type="NCBI Taxonomy" id="853"/>
    <lineage>
        <taxon>Bacteria</taxon>
        <taxon>Bacillati</taxon>
        <taxon>Bacillota</taxon>
        <taxon>Clostridia</taxon>
        <taxon>Eubacteriales</taxon>
        <taxon>Oscillospiraceae</taxon>
        <taxon>Faecalibacterium</taxon>
    </lineage>
</organism>
<name>A0A2J4JS57_9FIRM</name>
<protein>
    <submittedName>
        <fullName evidence="2">Uncharacterized protein</fullName>
    </submittedName>
</protein>
<feature type="region of interest" description="Disordered" evidence="1">
    <location>
        <begin position="1"/>
        <end position="21"/>
    </location>
</feature>
<proteinExistence type="predicted"/>
<comment type="caution">
    <text evidence="2">The sequence shown here is derived from an EMBL/GenBank/DDBJ whole genome shotgun (WGS) entry which is preliminary data.</text>
</comment>
<reference evidence="2 3" key="1">
    <citation type="journal article" date="2017" name="Front. Microbiol.">
        <title>New Insights into the Diversity of the Genus Faecalibacterium.</title>
        <authorList>
            <person name="Benevides L."/>
            <person name="Burman S."/>
            <person name="Martin R."/>
            <person name="Robert V."/>
            <person name="Thomas M."/>
            <person name="Miquel S."/>
            <person name="Chain F."/>
            <person name="Sokol H."/>
            <person name="Bermudez-Humaran L.G."/>
            <person name="Morrison M."/>
            <person name="Langella P."/>
            <person name="Azevedo V.A."/>
            <person name="Chatel J.M."/>
            <person name="Soares S."/>
        </authorList>
    </citation>
    <scope>NUCLEOTIDE SEQUENCE [LARGE SCALE GENOMIC DNA]</scope>
    <source>
        <strain evidence="2 3">CNCM I 4542</strain>
    </source>
</reference>
<gene>
    <name evidence="2" type="ORF">CGS50_003505</name>
</gene>
<feature type="region of interest" description="Disordered" evidence="1">
    <location>
        <begin position="60"/>
        <end position="112"/>
    </location>
</feature>
<evidence type="ECO:0000256" key="1">
    <source>
        <dbReference type="SAM" id="MobiDB-lite"/>
    </source>
</evidence>
<sequence length="112" mass="12442">MDEMNNMNETTVMENENSVEVVPEENVQMIENEETSGIDPKLVLGVAVIAGAAIMGGIKHLKSKKNKPADDKPKTKKKIHLRAPWTITEEAVPEKTEDADKEVVEEPSDEEE</sequence>
<dbReference type="Proteomes" id="UP000221015">
    <property type="component" value="Unassembled WGS sequence"/>
</dbReference>
<dbReference type="EMBL" id="NMTS02000001">
    <property type="protein sequence ID" value="PLK30692.1"/>
    <property type="molecule type" value="Genomic_DNA"/>
</dbReference>
<dbReference type="RefSeq" id="WP_097782115.1">
    <property type="nucleotide sequence ID" value="NZ_NMTS02000001.1"/>
</dbReference>